<feature type="transmembrane region" description="Helical" evidence="6">
    <location>
        <begin position="442"/>
        <end position="463"/>
    </location>
</feature>
<feature type="transmembrane region" description="Helical" evidence="6">
    <location>
        <begin position="215"/>
        <end position="234"/>
    </location>
</feature>
<feature type="transmembrane region" description="Helical" evidence="6">
    <location>
        <begin position="475"/>
        <end position="495"/>
    </location>
</feature>
<dbReference type="InterPro" id="IPR000109">
    <property type="entry name" value="POT_fam"/>
</dbReference>
<dbReference type="Pfam" id="PF00854">
    <property type="entry name" value="PTR2"/>
    <property type="match status" value="1"/>
</dbReference>
<sequence length="572" mass="62323">MALQGLVDWRGHPVNQKKQGGVRASVFIHFLIVMSNMANIPMIMNLVTYLHGTMHMDVKDASTTSTNFFGAICFFCFLGAFISDSYIKRFYTMLIFAPIEILGYMLLAYQAHVPSLHPPPCDMINNPSDCTPVSGRNLSLLTLGLYLIPLGESSLRTCAAALGGDQFDEDTPSELPGKISFFNWFEISISLGAMVGVVFLVWVQDNVGWDLGFALAALMVLAGTLGVAVGLPFYRHQKPAGSPITRILQVFVAAFRKRKLRVPENLMEMHNKVTDGTGTSVEFVDRATGGFMFLDKAAVNDGDTRAWSLCTVTQVEEAKTILRMIPIFLASILAYIPFSLLLSLTVEQAGTMDTRLGGIAVPPASLTVIPVTVQVLILLVYDRAVVPWLRRATGYAGGVTHLQRAGVGFASSVLAIATAAVVEDQRRRRRRSGGPPVSAFWLAPQFVLLCVLDVTSFVGLLEFFYSEVSTGMKSIGGSVVFCILGVASWLGSLLIQGVNDVTARRAGHGWLGGANLDASRLDLFYWLLAVLGLVSFGLYVLCAWSYTYRHDPRMQATTTMDGSEVADDQHTC</sequence>
<evidence type="ECO:0000256" key="1">
    <source>
        <dbReference type="ARBA" id="ARBA00004141"/>
    </source>
</evidence>
<feature type="transmembrane region" description="Helical" evidence="6">
    <location>
        <begin position="64"/>
        <end position="83"/>
    </location>
</feature>
<dbReference type="Gene3D" id="1.20.1250.20">
    <property type="entry name" value="MFS general substrate transporter like domains"/>
    <property type="match status" value="1"/>
</dbReference>
<comment type="similarity">
    <text evidence="2">Belongs to the major facilitator superfamily. Proton-dependent oligopeptide transporter (POT/PTR) (TC 2.A.17) family.</text>
</comment>
<dbReference type="Proteomes" id="UP000807115">
    <property type="component" value="Chromosome 8"/>
</dbReference>
<keyword evidence="3 6" id="KW-0812">Transmembrane</keyword>
<accession>A0A921QEZ7</accession>
<reference evidence="7" key="2">
    <citation type="submission" date="2020-10" db="EMBL/GenBank/DDBJ databases">
        <authorList>
            <person name="Cooper E.A."/>
            <person name="Brenton Z.W."/>
            <person name="Flinn B.S."/>
            <person name="Jenkins J."/>
            <person name="Shu S."/>
            <person name="Flowers D."/>
            <person name="Luo F."/>
            <person name="Wang Y."/>
            <person name="Xia P."/>
            <person name="Barry K."/>
            <person name="Daum C."/>
            <person name="Lipzen A."/>
            <person name="Yoshinaga Y."/>
            <person name="Schmutz J."/>
            <person name="Saski C."/>
            <person name="Vermerris W."/>
            <person name="Kresovich S."/>
        </authorList>
    </citation>
    <scope>NUCLEOTIDE SEQUENCE</scope>
</reference>
<dbReference type="InterPro" id="IPR036259">
    <property type="entry name" value="MFS_trans_sf"/>
</dbReference>
<evidence type="ECO:0000256" key="3">
    <source>
        <dbReference type="ARBA" id="ARBA00022692"/>
    </source>
</evidence>
<name>A0A921QEZ7_SORBI</name>
<gene>
    <name evidence="7" type="ORF">BDA96_08G087600</name>
</gene>
<evidence type="ECO:0000256" key="5">
    <source>
        <dbReference type="ARBA" id="ARBA00023136"/>
    </source>
</evidence>
<keyword evidence="4 6" id="KW-1133">Transmembrane helix</keyword>
<dbReference type="GO" id="GO:0016020">
    <property type="term" value="C:membrane"/>
    <property type="evidence" value="ECO:0007669"/>
    <property type="project" value="UniProtKB-SubCell"/>
</dbReference>
<evidence type="ECO:0000256" key="2">
    <source>
        <dbReference type="ARBA" id="ARBA00005982"/>
    </source>
</evidence>
<dbReference type="GO" id="GO:0022857">
    <property type="term" value="F:transmembrane transporter activity"/>
    <property type="evidence" value="ECO:0007669"/>
    <property type="project" value="InterPro"/>
</dbReference>
<comment type="subcellular location">
    <subcellularLocation>
        <location evidence="1">Membrane</location>
        <topology evidence="1">Multi-pass membrane protein</topology>
    </subcellularLocation>
</comment>
<feature type="transmembrane region" description="Helical" evidence="6">
    <location>
        <begin position="21"/>
        <end position="44"/>
    </location>
</feature>
<proteinExistence type="inferred from homology"/>
<protein>
    <submittedName>
        <fullName evidence="7">Uncharacterized protein</fullName>
    </submittedName>
</protein>
<keyword evidence="5 6" id="KW-0472">Membrane</keyword>
<reference evidence="7" key="1">
    <citation type="journal article" date="2019" name="BMC Genomics">
        <title>A new reference genome for Sorghum bicolor reveals high levels of sequence similarity between sweet and grain genotypes: implications for the genetics of sugar metabolism.</title>
        <authorList>
            <person name="Cooper E.A."/>
            <person name="Brenton Z.W."/>
            <person name="Flinn B.S."/>
            <person name="Jenkins J."/>
            <person name="Shu S."/>
            <person name="Flowers D."/>
            <person name="Luo F."/>
            <person name="Wang Y."/>
            <person name="Xia P."/>
            <person name="Barry K."/>
            <person name="Daum C."/>
            <person name="Lipzen A."/>
            <person name="Yoshinaga Y."/>
            <person name="Schmutz J."/>
            <person name="Saski C."/>
            <person name="Vermerris W."/>
            <person name="Kresovich S."/>
        </authorList>
    </citation>
    <scope>NUCLEOTIDE SEQUENCE</scope>
</reference>
<dbReference type="SUPFAM" id="SSF103473">
    <property type="entry name" value="MFS general substrate transporter"/>
    <property type="match status" value="1"/>
</dbReference>
<evidence type="ECO:0000256" key="4">
    <source>
        <dbReference type="ARBA" id="ARBA00022989"/>
    </source>
</evidence>
<feature type="transmembrane region" description="Helical" evidence="6">
    <location>
        <begin position="523"/>
        <end position="546"/>
    </location>
</feature>
<evidence type="ECO:0000313" key="8">
    <source>
        <dbReference type="Proteomes" id="UP000807115"/>
    </source>
</evidence>
<feature type="transmembrane region" description="Helical" evidence="6">
    <location>
        <begin position="358"/>
        <end position="381"/>
    </location>
</feature>
<comment type="caution">
    <text evidence="7">The sequence shown here is derived from an EMBL/GenBank/DDBJ whole genome shotgun (WGS) entry which is preliminary data.</text>
</comment>
<feature type="transmembrane region" description="Helical" evidence="6">
    <location>
        <begin position="181"/>
        <end position="203"/>
    </location>
</feature>
<dbReference type="AlphaFoldDB" id="A0A921QEZ7"/>
<dbReference type="EMBL" id="CM027687">
    <property type="protein sequence ID" value="KAG0520593.1"/>
    <property type="molecule type" value="Genomic_DNA"/>
</dbReference>
<organism evidence="7 8">
    <name type="scientific">Sorghum bicolor</name>
    <name type="common">Sorghum</name>
    <name type="synonym">Sorghum vulgare</name>
    <dbReference type="NCBI Taxonomy" id="4558"/>
    <lineage>
        <taxon>Eukaryota</taxon>
        <taxon>Viridiplantae</taxon>
        <taxon>Streptophyta</taxon>
        <taxon>Embryophyta</taxon>
        <taxon>Tracheophyta</taxon>
        <taxon>Spermatophyta</taxon>
        <taxon>Magnoliopsida</taxon>
        <taxon>Liliopsida</taxon>
        <taxon>Poales</taxon>
        <taxon>Poaceae</taxon>
        <taxon>PACMAD clade</taxon>
        <taxon>Panicoideae</taxon>
        <taxon>Andropogonodae</taxon>
        <taxon>Andropogoneae</taxon>
        <taxon>Sorghinae</taxon>
        <taxon>Sorghum</taxon>
    </lineage>
</organism>
<feature type="transmembrane region" description="Helical" evidence="6">
    <location>
        <begin position="327"/>
        <end position="346"/>
    </location>
</feature>
<feature type="transmembrane region" description="Helical" evidence="6">
    <location>
        <begin position="402"/>
        <end position="422"/>
    </location>
</feature>
<evidence type="ECO:0000313" key="7">
    <source>
        <dbReference type="EMBL" id="KAG0520593.1"/>
    </source>
</evidence>
<dbReference type="PANTHER" id="PTHR11654">
    <property type="entry name" value="OLIGOPEPTIDE TRANSPORTER-RELATED"/>
    <property type="match status" value="1"/>
</dbReference>
<evidence type="ECO:0000256" key="6">
    <source>
        <dbReference type="SAM" id="Phobius"/>
    </source>
</evidence>